<reference evidence="1 2" key="1">
    <citation type="submission" date="2015-09" db="EMBL/GenBank/DDBJ databases">
        <title>Draft genome of a European isolate of the apple canker pathogen Neonectria ditissima.</title>
        <authorList>
            <person name="Gomez-Cortecero A."/>
            <person name="Harrison R.J."/>
            <person name="Armitage A.D."/>
        </authorList>
    </citation>
    <scope>NUCLEOTIDE SEQUENCE [LARGE SCALE GENOMIC DNA]</scope>
    <source>
        <strain evidence="1 2">R09/05</strain>
    </source>
</reference>
<dbReference type="EMBL" id="LKCW01000221">
    <property type="protein sequence ID" value="KPM36022.1"/>
    <property type="molecule type" value="Genomic_DNA"/>
</dbReference>
<dbReference type="STRING" id="78410.A0A0P7B3D8"/>
<accession>A0A0P7B3D8</accession>
<dbReference type="AlphaFoldDB" id="A0A0P7B3D8"/>
<keyword evidence="2" id="KW-1185">Reference proteome</keyword>
<dbReference type="OrthoDB" id="4500473at2759"/>
<gene>
    <name evidence="1" type="ORF">AK830_g10540</name>
</gene>
<sequence>MASMRKSFFLASSWDIRPDEVTIGSVVANPKMPQRALSAATLTANIDTPVSEPSKETSCSGTAKKGTEWSAGLFATFLQTITLGVELSMSSDSTVQVDYSCDSIETRRFTPSLAYITKAAQDKAVKGHLKMGGLGAKVFMVTGVKTASNITITTIQNRKNEKSLKFGMDVPAAHLSVGPRGSHESTEHDEHTRTIAGPILFAYEVEKIRINLKGKVRHGEYVDGAMLARNNIATTDFVIERAGCDLDECEMDDLDVTIRSGIDEETNESCIIIIP</sequence>
<evidence type="ECO:0000313" key="2">
    <source>
        <dbReference type="Proteomes" id="UP000050424"/>
    </source>
</evidence>
<evidence type="ECO:0000313" key="1">
    <source>
        <dbReference type="EMBL" id="KPM36022.1"/>
    </source>
</evidence>
<name>A0A0P7B3D8_9HYPO</name>
<dbReference type="Proteomes" id="UP000050424">
    <property type="component" value="Unassembled WGS sequence"/>
</dbReference>
<proteinExistence type="predicted"/>
<comment type="caution">
    <text evidence="1">The sequence shown here is derived from an EMBL/GenBank/DDBJ whole genome shotgun (WGS) entry which is preliminary data.</text>
</comment>
<organism evidence="1 2">
    <name type="scientific">Neonectria ditissima</name>
    <dbReference type="NCBI Taxonomy" id="78410"/>
    <lineage>
        <taxon>Eukaryota</taxon>
        <taxon>Fungi</taxon>
        <taxon>Dikarya</taxon>
        <taxon>Ascomycota</taxon>
        <taxon>Pezizomycotina</taxon>
        <taxon>Sordariomycetes</taxon>
        <taxon>Hypocreomycetidae</taxon>
        <taxon>Hypocreales</taxon>
        <taxon>Nectriaceae</taxon>
        <taxon>Neonectria</taxon>
    </lineage>
</organism>
<protein>
    <submittedName>
        <fullName evidence="1">Uncharacterized protein</fullName>
    </submittedName>
</protein>